<feature type="domain" description="DUF374" evidence="2">
    <location>
        <begin position="101"/>
        <end position="167"/>
    </location>
</feature>
<accession>A0AAW6U562</accession>
<evidence type="ECO:0000313" key="4">
    <source>
        <dbReference type="Proteomes" id="UP001431776"/>
    </source>
</evidence>
<dbReference type="SUPFAM" id="SSF69593">
    <property type="entry name" value="Glycerol-3-phosphate (1)-acyltransferase"/>
    <property type="match status" value="1"/>
</dbReference>
<comment type="caution">
    <text evidence="3">The sequence shown here is derived from an EMBL/GenBank/DDBJ whole genome shotgun (WGS) entry which is preliminary data.</text>
</comment>
<dbReference type="EMBL" id="JASCXX010000028">
    <property type="protein sequence ID" value="MDI6451083.1"/>
    <property type="molecule type" value="Genomic_DNA"/>
</dbReference>
<dbReference type="AlphaFoldDB" id="A0AAW6U562"/>
<evidence type="ECO:0000259" key="2">
    <source>
        <dbReference type="Pfam" id="PF04028"/>
    </source>
</evidence>
<organism evidence="3 4">
    <name type="scientific">Anaerobaca lacustris</name>
    <dbReference type="NCBI Taxonomy" id="3044600"/>
    <lineage>
        <taxon>Bacteria</taxon>
        <taxon>Pseudomonadati</taxon>
        <taxon>Planctomycetota</taxon>
        <taxon>Phycisphaerae</taxon>
        <taxon>Sedimentisphaerales</taxon>
        <taxon>Anaerobacaceae</taxon>
        <taxon>Anaerobaca</taxon>
    </lineage>
</organism>
<dbReference type="RefSeq" id="WP_349246492.1">
    <property type="nucleotide sequence ID" value="NZ_JASCXX010000028.1"/>
</dbReference>
<evidence type="ECO:0000313" key="3">
    <source>
        <dbReference type="EMBL" id="MDI6451083.1"/>
    </source>
</evidence>
<dbReference type="CDD" id="cd07983">
    <property type="entry name" value="LPLAT_DUF374-like"/>
    <property type="match status" value="1"/>
</dbReference>
<dbReference type="Pfam" id="PF04028">
    <property type="entry name" value="DUF374"/>
    <property type="match status" value="1"/>
</dbReference>
<dbReference type="InterPro" id="IPR007172">
    <property type="entry name" value="DUF374"/>
</dbReference>
<dbReference type="Proteomes" id="UP001431776">
    <property type="component" value="Unassembled WGS sequence"/>
</dbReference>
<gene>
    <name evidence="3" type="ORF">QJ522_18625</name>
</gene>
<name>A0AAW6U562_9BACT</name>
<reference evidence="3" key="1">
    <citation type="submission" date="2023-05" db="EMBL/GenBank/DDBJ databases">
        <title>Anaerotaeda fermentans gen. nov., sp. nov., a novel anaerobic planctomycete of the new family within the order Sedimentisphaerales isolated from Taman Peninsula, Russia.</title>
        <authorList>
            <person name="Khomyakova M.A."/>
            <person name="Merkel A.Y."/>
            <person name="Slobodkin A.I."/>
        </authorList>
    </citation>
    <scope>NUCLEOTIDE SEQUENCE</scope>
    <source>
        <strain evidence="3">M17dextr</strain>
    </source>
</reference>
<feature type="region of interest" description="Disordered" evidence="1">
    <location>
        <begin position="261"/>
        <end position="283"/>
    </location>
</feature>
<keyword evidence="3" id="KW-0808">Transferase</keyword>
<proteinExistence type="predicted"/>
<sequence>MHVQDSSREVTHGVEKPVARSLHQAGCGIRDRLRLRQTVHKLLTVVFASSFDVLLRCVCGSNRLTTTGDNIFRHYVEQGGNIFAFWHSHLFYLVYLYVRRAPRRKIAMLVSLSRDGDYGAALVRMLRQDAVRGSTSRGGLKAVRRLAAKIAEGRNIAITPDGPRGPAFHVNEGIVKLAQITGARIIPVSYDATRKRLLKSWDRFVIVKPFGRVHVAFGEPIEVPKGITPTERSQCRRRLEQSLHELDRVCAEALSGGAVRAKAASGEATASDARPAVHPHRSG</sequence>
<evidence type="ECO:0000256" key="1">
    <source>
        <dbReference type="SAM" id="MobiDB-lite"/>
    </source>
</evidence>
<dbReference type="GO" id="GO:0016746">
    <property type="term" value="F:acyltransferase activity"/>
    <property type="evidence" value="ECO:0007669"/>
    <property type="project" value="UniProtKB-KW"/>
</dbReference>
<protein>
    <submittedName>
        <fullName evidence="3">Lysophospholipid acyltransferase family protein</fullName>
    </submittedName>
</protein>
<keyword evidence="3" id="KW-0012">Acyltransferase</keyword>
<keyword evidence="4" id="KW-1185">Reference proteome</keyword>